<feature type="transmembrane region" description="Helical" evidence="2">
    <location>
        <begin position="326"/>
        <end position="346"/>
    </location>
</feature>
<feature type="transmembrane region" description="Helical" evidence="2">
    <location>
        <begin position="353"/>
        <end position="377"/>
    </location>
</feature>
<feature type="transmembrane region" description="Helical" evidence="2">
    <location>
        <begin position="383"/>
        <end position="408"/>
    </location>
</feature>
<accession>A0A0C3C2U2</accession>
<name>A0A0C3C2U2_HEBCY</name>
<proteinExistence type="predicted"/>
<sequence>MVLIYAQYARITLNRFTTSFFLFSFVYCFVQGIVQSLLFSLDLEYSTLTDGIVDGGRIPAENMTFLEGSRGRLHLQMCNDVPHGQSPYPCTTILHSSDPLPDQDVRSLRGWETGISVIPQVDLVIITTPSQSLVLSDQCIQTLLYPSQILQNLRREDITWISLQFWLLAISFLAIVNDSVPHILAVLMTRTISAAWSMYAIWRGLYFKANFHELFADPSTPCALDLFDEYWSKRQGYEIGDLVLSSTGLVFFSFLSWTLLKIYNAQSFKCVGAPDHIMHIHKYLMALLASLQLEIFVLIAGMGLWINILTDTAISRISAHTGVYKALYITTVILLLPWIAMGWYAIRHELKRTMIVFLAIGFVITTGWAIMFYSIVFRWSFMQWPYLGCFTVASFVLLIASIILGVVCRVNFGKGLRQYREHLFLYLPPHPFVTKFPITVHAEETLESLNFAPDAFAHRSASMSKHKSTTSKRSTRTRSTSASSMRKDARSFYDMDATSPPPPPVYFVMQDNELAGFDVVSPPPPRTGYGQQQQHQYQRQPPPPPVFVTLPHSRSTSSSSPSRGPESGYTYPLGTGAVGLNEGKQTGARGPGPVPF</sequence>
<organism evidence="3 4">
    <name type="scientific">Hebeloma cylindrosporum</name>
    <dbReference type="NCBI Taxonomy" id="76867"/>
    <lineage>
        <taxon>Eukaryota</taxon>
        <taxon>Fungi</taxon>
        <taxon>Dikarya</taxon>
        <taxon>Basidiomycota</taxon>
        <taxon>Agaricomycotina</taxon>
        <taxon>Agaricomycetes</taxon>
        <taxon>Agaricomycetidae</taxon>
        <taxon>Agaricales</taxon>
        <taxon>Agaricineae</taxon>
        <taxon>Hymenogastraceae</taxon>
        <taxon>Hebeloma</taxon>
    </lineage>
</organism>
<feature type="transmembrane region" description="Helical" evidence="2">
    <location>
        <begin position="283"/>
        <end position="306"/>
    </location>
</feature>
<feature type="transmembrane region" description="Helical" evidence="2">
    <location>
        <begin position="158"/>
        <end position="176"/>
    </location>
</feature>
<dbReference type="PANTHER" id="PTHR34391:SF2">
    <property type="entry name" value="TRP C-TERMINAL DOMAIN-CONTAINING PROTEIN"/>
    <property type="match status" value="1"/>
</dbReference>
<keyword evidence="2" id="KW-0472">Membrane</keyword>
<feature type="transmembrane region" description="Helical" evidence="2">
    <location>
        <begin position="183"/>
        <end position="202"/>
    </location>
</feature>
<keyword evidence="4" id="KW-1185">Reference proteome</keyword>
<feature type="region of interest" description="Disordered" evidence="1">
    <location>
        <begin position="516"/>
        <end position="596"/>
    </location>
</feature>
<dbReference type="InterPro" id="IPR040410">
    <property type="entry name" value="UPF0658_Golgi"/>
</dbReference>
<evidence type="ECO:0000313" key="4">
    <source>
        <dbReference type="Proteomes" id="UP000053424"/>
    </source>
</evidence>
<reference evidence="4" key="2">
    <citation type="submission" date="2015-01" db="EMBL/GenBank/DDBJ databases">
        <title>Evolutionary Origins and Diversification of the Mycorrhizal Mutualists.</title>
        <authorList>
            <consortium name="DOE Joint Genome Institute"/>
            <consortium name="Mycorrhizal Genomics Consortium"/>
            <person name="Kohler A."/>
            <person name="Kuo A."/>
            <person name="Nagy L.G."/>
            <person name="Floudas D."/>
            <person name="Copeland A."/>
            <person name="Barry K.W."/>
            <person name="Cichocki N."/>
            <person name="Veneault-Fourrey C."/>
            <person name="LaButti K."/>
            <person name="Lindquist E.A."/>
            <person name="Lipzen A."/>
            <person name="Lundell T."/>
            <person name="Morin E."/>
            <person name="Murat C."/>
            <person name="Riley R."/>
            <person name="Ohm R."/>
            <person name="Sun H."/>
            <person name="Tunlid A."/>
            <person name="Henrissat B."/>
            <person name="Grigoriev I.V."/>
            <person name="Hibbett D.S."/>
            <person name="Martin F."/>
        </authorList>
    </citation>
    <scope>NUCLEOTIDE SEQUENCE [LARGE SCALE GENOMIC DNA]</scope>
    <source>
        <strain evidence="4">h7</strain>
    </source>
</reference>
<feature type="transmembrane region" description="Helical" evidence="2">
    <location>
        <begin position="242"/>
        <end position="263"/>
    </location>
</feature>
<dbReference type="Proteomes" id="UP000053424">
    <property type="component" value="Unassembled WGS sequence"/>
</dbReference>
<feature type="transmembrane region" description="Helical" evidence="2">
    <location>
        <begin position="20"/>
        <end position="41"/>
    </location>
</feature>
<dbReference type="GO" id="GO:0005794">
    <property type="term" value="C:Golgi apparatus"/>
    <property type="evidence" value="ECO:0007669"/>
    <property type="project" value="TreeGrafter"/>
</dbReference>
<dbReference type="EMBL" id="KN831794">
    <property type="protein sequence ID" value="KIM37936.1"/>
    <property type="molecule type" value="Genomic_DNA"/>
</dbReference>
<keyword evidence="2" id="KW-0812">Transmembrane</keyword>
<keyword evidence="2" id="KW-1133">Transmembrane helix</keyword>
<evidence type="ECO:0000256" key="2">
    <source>
        <dbReference type="SAM" id="Phobius"/>
    </source>
</evidence>
<feature type="compositionally biased region" description="Basic residues" evidence="1">
    <location>
        <begin position="464"/>
        <end position="476"/>
    </location>
</feature>
<evidence type="ECO:0000256" key="1">
    <source>
        <dbReference type="SAM" id="MobiDB-lite"/>
    </source>
</evidence>
<dbReference type="OrthoDB" id="3263941at2759"/>
<dbReference type="AlphaFoldDB" id="A0A0C3C2U2"/>
<evidence type="ECO:0000313" key="3">
    <source>
        <dbReference type="EMBL" id="KIM37936.1"/>
    </source>
</evidence>
<feature type="region of interest" description="Disordered" evidence="1">
    <location>
        <begin position="460"/>
        <end position="496"/>
    </location>
</feature>
<gene>
    <name evidence="3" type="ORF">M413DRAFT_421247</name>
</gene>
<feature type="compositionally biased region" description="Low complexity" evidence="1">
    <location>
        <begin position="527"/>
        <end position="539"/>
    </location>
</feature>
<protein>
    <submittedName>
        <fullName evidence="3">Uncharacterized protein</fullName>
    </submittedName>
</protein>
<dbReference type="PANTHER" id="PTHR34391">
    <property type="entry name" value="UPF0658 GOLGI APPARATUS MEMBRANE PROTEIN C1952.10C-RELATED"/>
    <property type="match status" value="1"/>
</dbReference>
<feature type="compositionally biased region" description="Low complexity" evidence="1">
    <location>
        <begin position="547"/>
        <end position="568"/>
    </location>
</feature>
<reference evidence="3 4" key="1">
    <citation type="submission" date="2014-04" db="EMBL/GenBank/DDBJ databases">
        <authorList>
            <consortium name="DOE Joint Genome Institute"/>
            <person name="Kuo A."/>
            <person name="Gay G."/>
            <person name="Dore J."/>
            <person name="Kohler A."/>
            <person name="Nagy L.G."/>
            <person name="Floudas D."/>
            <person name="Copeland A."/>
            <person name="Barry K.W."/>
            <person name="Cichocki N."/>
            <person name="Veneault-Fourrey C."/>
            <person name="LaButti K."/>
            <person name="Lindquist E.A."/>
            <person name="Lipzen A."/>
            <person name="Lundell T."/>
            <person name="Morin E."/>
            <person name="Murat C."/>
            <person name="Sun H."/>
            <person name="Tunlid A."/>
            <person name="Henrissat B."/>
            <person name="Grigoriev I.V."/>
            <person name="Hibbett D.S."/>
            <person name="Martin F."/>
            <person name="Nordberg H.P."/>
            <person name="Cantor M.N."/>
            <person name="Hua S.X."/>
        </authorList>
    </citation>
    <scope>NUCLEOTIDE SEQUENCE [LARGE SCALE GENOMIC DNA]</scope>
    <source>
        <strain evidence="4">h7</strain>
    </source>
</reference>
<dbReference type="HOGENOM" id="CLU_021809_2_0_1"/>